<dbReference type="OrthoDB" id="3183633at2"/>
<sequence>MSQSATSPNDPPRVSVVVIAYNDAGLITAAVRSALAQGDAVTEVVAVDDCSSDGTAAVLDQLATTEPRLRVVRRTENSGGCGTPRNDGIAAATGAYVMFLDSDDVLPPGAVEALLAAAEKHGTEVTVGRAVRRELPAGRDVRWQPALYREAAVYESPEDEPALLHDTLCVNKLYRRDFLTDRHIRFPDGKFVYEDFVFTARVYAAAPRVAVVPELVYIWHVRRAAAQVSLSLARTDVANWQARITAHTEAVEAFRAAGRPALAAACRTKFVDYDLCLYLRELRVRDAAYRARWWGLTRAHLAGFEPAELAAAAAPARWLARVVLAADDPRDLDRLSQLAADPARLTPPYATADGSAPVWADDLVDVTLDGFEALPADRLPVTVDATLLAGRRGILKLRVHELYGRLAAAGAPTSADVEFVPRDGGESALTVTAPLGESDGGWSGQVPVPLARLAAAGGRGTQIWDLRVRLNTPAGPGAHTTARARAAGLRRTAVPGSRYGVLLVQPYRTSSGSLAVRLAPGVQGAFGVVGGKLRRLARTARPRRR</sequence>
<dbReference type="CDD" id="cd00761">
    <property type="entry name" value="Glyco_tranf_GTA_type"/>
    <property type="match status" value="1"/>
</dbReference>
<protein>
    <submittedName>
        <fullName evidence="2">Putative glycosyltransferase EpsJ</fullName>
        <ecNumber evidence="2">2.4.-.-</ecNumber>
    </submittedName>
</protein>
<dbReference type="KEGG" id="shun:DWB77_05101"/>
<keyword evidence="2" id="KW-0808">Transferase</keyword>
<feature type="domain" description="Glycosyltransferase 2-like" evidence="1">
    <location>
        <begin position="15"/>
        <end position="177"/>
    </location>
</feature>
<dbReference type="Proteomes" id="UP000271554">
    <property type="component" value="Chromosome"/>
</dbReference>
<accession>A0A387HJN0</accession>
<dbReference type="InterPro" id="IPR001173">
    <property type="entry name" value="Glyco_trans_2-like"/>
</dbReference>
<proteinExistence type="predicted"/>
<reference evidence="2 3" key="1">
    <citation type="submission" date="2018-10" db="EMBL/GenBank/DDBJ databases">
        <title>Relationship between Morphology and Antimicrobial Activity in Streptomyces.</title>
        <authorList>
            <person name="Kang H.J."/>
            <person name="Kim S.B."/>
        </authorList>
    </citation>
    <scope>NUCLEOTIDE SEQUENCE [LARGE SCALE GENOMIC DNA]</scope>
    <source>
        <strain evidence="2 3">BH38</strain>
    </source>
</reference>
<gene>
    <name evidence="2" type="primary">epsJ_2</name>
    <name evidence="2" type="ORF">DWB77_05101</name>
</gene>
<dbReference type="PANTHER" id="PTHR22916:SF3">
    <property type="entry name" value="UDP-GLCNAC:BETAGAL BETA-1,3-N-ACETYLGLUCOSAMINYLTRANSFERASE-LIKE PROTEIN 1"/>
    <property type="match status" value="1"/>
</dbReference>
<dbReference type="SUPFAM" id="SSF53448">
    <property type="entry name" value="Nucleotide-diphospho-sugar transferases"/>
    <property type="match status" value="1"/>
</dbReference>
<evidence type="ECO:0000313" key="2">
    <source>
        <dbReference type="EMBL" id="AYG82911.1"/>
    </source>
</evidence>
<keyword evidence="2" id="KW-0328">Glycosyltransferase</keyword>
<name>A0A387HJN0_9ACTN</name>
<dbReference type="Gene3D" id="3.90.550.10">
    <property type="entry name" value="Spore Coat Polysaccharide Biosynthesis Protein SpsA, Chain A"/>
    <property type="match status" value="1"/>
</dbReference>
<dbReference type="InterPro" id="IPR029044">
    <property type="entry name" value="Nucleotide-diphossugar_trans"/>
</dbReference>
<dbReference type="EMBL" id="CP032698">
    <property type="protein sequence ID" value="AYG82911.1"/>
    <property type="molecule type" value="Genomic_DNA"/>
</dbReference>
<keyword evidence="3" id="KW-1185">Reference proteome</keyword>
<dbReference type="PANTHER" id="PTHR22916">
    <property type="entry name" value="GLYCOSYLTRANSFERASE"/>
    <property type="match status" value="1"/>
</dbReference>
<dbReference type="GO" id="GO:0016758">
    <property type="term" value="F:hexosyltransferase activity"/>
    <property type="evidence" value="ECO:0007669"/>
    <property type="project" value="UniProtKB-ARBA"/>
</dbReference>
<evidence type="ECO:0000259" key="1">
    <source>
        <dbReference type="Pfam" id="PF00535"/>
    </source>
</evidence>
<dbReference type="Pfam" id="PF00535">
    <property type="entry name" value="Glycos_transf_2"/>
    <property type="match status" value="1"/>
</dbReference>
<dbReference type="EC" id="2.4.-.-" evidence="2"/>
<organism evidence="2 3">
    <name type="scientific">Streptomyces hundungensis</name>
    <dbReference type="NCBI Taxonomy" id="1077946"/>
    <lineage>
        <taxon>Bacteria</taxon>
        <taxon>Bacillati</taxon>
        <taxon>Actinomycetota</taxon>
        <taxon>Actinomycetes</taxon>
        <taxon>Kitasatosporales</taxon>
        <taxon>Streptomycetaceae</taxon>
        <taxon>Streptomyces</taxon>
    </lineage>
</organism>
<evidence type="ECO:0000313" key="3">
    <source>
        <dbReference type="Proteomes" id="UP000271554"/>
    </source>
</evidence>
<dbReference type="RefSeq" id="WP_120723416.1">
    <property type="nucleotide sequence ID" value="NZ_CP032698.1"/>
</dbReference>
<dbReference type="AlphaFoldDB" id="A0A387HJN0"/>